<comment type="caution">
    <text evidence="1">The sequence shown here is derived from an EMBL/GenBank/DDBJ whole genome shotgun (WGS) entry which is preliminary data.</text>
</comment>
<evidence type="ECO:0000313" key="2">
    <source>
        <dbReference type="Proteomes" id="UP001595904"/>
    </source>
</evidence>
<organism evidence="1 2">
    <name type="scientific">Steroidobacter flavus</name>
    <dbReference type="NCBI Taxonomy" id="1842136"/>
    <lineage>
        <taxon>Bacteria</taxon>
        <taxon>Pseudomonadati</taxon>
        <taxon>Pseudomonadota</taxon>
        <taxon>Gammaproteobacteria</taxon>
        <taxon>Steroidobacterales</taxon>
        <taxon>Steroidobacteraceae</taxon>
        <taxon>Steroidobacter</taxon>
    </lineage>
</organism>
<reference evidence="2" key="1">
    <citation type="journal article" date="2019" name="Int. J. Syst. Evol. Microbiol.">
        <title>The Global Catalogue of Microorganisms (GCM) 10K type strain sequencing project: providing services to taxonomists for standard genome sequencing and annotation.</title>
        <authorList>
            <consortium name="The Broad Institute Genomics Platform"/>
            <consortium name="The Broad Institute Genome Sequencing Center for Infectious Disease"/>
            <person name="Wu L."/>
            <person name="Ma J."/>
        </authorList>
    </citation>
    <scope>NUCLEOTIDE SEQUENCE [LARGE SCALE GENOMIC DNA]</scope>
    <source>
        <strain evidence="2">CGMCC 1.10759</strain>
    </source>
</reference>
<dbReference type="RefSeq" id="WP_380606555.1">
    <property type="nucleotide sequence ID" value="NZ_JBHSDU010000015.1"/>
</dbReference>
<proteinExistence type="predicted"/>
<dbReference type="InterPro" id="IPR013403">
    <property type="entry name" value="CRISPR-assoc_prot_Csb1/Cas7u"/>
</dbReference>
<evidence type="ECO:0000313" key="1">
    <source>
        <dbReference type="EMBL" id="MFC4314956.1"/>
    </source>
</evidence>
<keyword evidence="2" id="KW-1185">Reference proteome</keyword>
<accession>A0ABV8T4W1</accession>
<dbReference type="Pfam" id="PF09617">
    <property type="entry name" value="Cas_GSU0053"/>
    <property type="match status" value="1"/>
</dbReference>
<gene>
    <name evidence="1" type="primary">cas7u</name>
    <name evidence="1" type="ORF">ACFPN2_38205</name>
</gene>
<dbReference type="EMBL" id="JBHSDU010000015">
    <property type="protein sequence ID" value="MFC4314956.1"/>
    <property type="molecule type" value="Genomic_DNA"/>
</dbReference>
<protein>
    <submittedName>
        <fullName evidence="1">Type I-U CRISPR-associated RAMP protein Csb1/Cas7u</fullName>
    </submittedName>
</protein>
<sequence>MNLSDVVKSAAAIRLRQKLLPEGGEGDKIFPPSFAGGMYCWEQRRIDGRSVPCVVLDSVASQANRLEEVLSELAEEGSIELPRLVVQFDGELDDIGEISTLTAPHRVFDAILRDSNTNNGKPFHKSDLYKQLTAANVRNATALFASSPSALLFGCWDSTGAAGGAGNKFARAVTSEIVGINAEWGITQGGVRQDPLRISSSLEIATDSNGDWSLVGKSSVEKKERAKGTRPSEINHGSILVKVESGTRETMDANGAIQKQQLPFKGGVTVDHALQTTVVSLTALRRLKFPVVDKSETDHAARVVLTGLALVAITAARERGYWLRSRCGLIANGQQELEIVKADGSSSALELDRDAAVTLYKDAIARAKKAGLPWSAKPVALRPQQKLVELVKKSRQIQSLGA</sequence>
<dbReference type="NCBIfam" id="TIGR02570">
    <property type="entry name" value="cas7_GSU0053"/>
    <property type="match status" value="1"/>
</dbReference>
<name>A0ABV8T4W1_9GAMM</name>
<dbReference type="Proteomes" id="UP001595904">
    <property type="component" value="Unassembled WGS sequence"/>
</dbReference>